<comment type="similarity">
    <text evidence="3 18">Belongs to the cation transport ATPase (P-type) (TC 3.A.3) family. Type IV subfamily.</text>
</comment>
<dbReference type="EC" id="7.6.2.1" evidence="18"/>
<comment type="cofactor">
    <cofactor evidence="1 17">
        <name>Mg(2+)</name>
        <dbReference type="ChEBI" id="CHEBI:18420"/>
    </cofactor>
</comment>
<dbReference type="CDD" id="cd02073">
    <property type="entry name" value="P-type_ATPase_APLT_Dnf-like"/>
    <property type="match status" value="1"/>
</dbReference>
<feature type="region of interest" description="Disordered" evidence="19">
    <location>
        <begin position="621"/>
        <end position="651"/>
    </location>
</feature>
<feature type="binding site" evidence="16">
    <location>
        <position position="969"/>
    </location>
    <ligand>
        <name>ATP</name>
        <dbReference type="ChEBI" id="CHEBI:30616"/>
    </ligand>
</feature>
<evidence type="ECO:0000256" key="12">
    <source>
        <dbReference type="ARBA" id="ARBA00023136"/>
    </source>
</evidence>
<feature type="domain" description="P-type ATPase N-terminal" evidence="20">
    <location>
        <begin position="60"/>
        <end position="117"/>
    </location>
</feature>
<dbReference type="InterPro" id="IPR006539">
    <property type="entry name" value="P-type_ATPase_IV"/>
</dbReference>
<protein>
    <recommendedName>
        <fullName evidence="18">Phospholipid-transporting ATPase</fullName>
        <ecNumber evidence="18">7.6.2.1</ecNumber>
    </recommendedName>
</protein>
<dbReference type="SFLD" id="SFLDS00003">
    <property type="entry name" value="Haloacid_Dehalogenase"/>
    <property type="match status" value="1"/>
</dbReference>
<sequence length="1355" mass="153492">MEEQPRWTRLPWQKLVSAEASLISEEPANRYCRTYFPSKSGGKCRTVLPCLGDACDDYGNISKSYMNNTIRTTKYTLLNFIPMNLFEQFHRAANLYFLFIVVLNWVPVVEAFQKEITMIPLIVVLTIIAIKDALEDYRRYKFDKQINNMTTKVYRRKHHMYIERCWKDVQVGDFIRLSCNEIIPADMVLLYSSDPDGICHIETSNLDGETNLKQRYVVKGFSEQDFEVNPEQFTSKIECESPNNDLTRFRGFMEHNSRDRVGLHKENLLLRGCTVKNTETVVGIVVYAGHETKAMLNNTGPRYKRSKLERRLNGDILWSVVLLLLMCLTTAIGKTVTQINIVLIPISLYVSIEIVKLGQIFFIQNDIDLYNEKLDSTIQCRALNITEDLGQIQYIFSDKTGTLTENKMVFLRCSIAGVEYSHEDNAKRLELYQDVDSDDMKYQPQISPSPQSALNVERKSLHDNQNCTSTNIQKSGYNQEGLKKQDVHCLRQVAFSSKMEKEVVPDPRLLKKFELLSSQNRSLNGFIGSNSHEIAYIMDFFLALAICNTVVVSSPTEPRQKAGIPCVGQTPLKSFEEIKQLFQKFSVQRFSSPLPNLNDQPSPSGSSSRLNIFNKIRTSAPTVVEEQESASESEKSNFEKENKSSCQEKSQKEMRSVDATFSFSVDPHCGLPVSGELNYEAESPDEAALVHAARAYKCTLRSRTPEHLTVDLFSVESLTFQLLHILPFDSVRKRMSVVVRHPYTNQIIVYTKGADSVIMDLLDGSSKGKQQKRIKEQTQKHLNDYAKDGLRTLCIAKKVNSFFEWLKDHFLAETSIDNREQLLLESALKLETDLILLGATGIVDRLQEGVPETIEALQKAGIKIWVLTGDKQETAVNIAYSCKLLRPSDKVFTLNCTSKDACEALISQILKNIEDNDSGTSVCQAPNYSLVIDGKTLEFTLQKSLEEMFLNLTIKCRAVVCCRSTPLQKSQVVKLVRDKLKVMSLAIGDGANDVSMIQVADVGIGISGQEGMQAVMSSDFAVSRFKHLSKLLLVHGHWCYTRLANMILYFFYKNLAFVNLLLWYQLFCGFSGSTMTDYWILIFFNLLFTSAPPIIYGILDKDVSAETLLQLPELYRNSQASETYNTSTFWWTMLDSFYQSLICFFVPYFPFSKENFLWTFCMTWIHAVILIGSALFYFVFALVFGVTCVNCNSPSNTYWIMEKHMSDPVFYCGCILTTVLALLPRLAYHCIQNSVYPTLIVKAAQLDKLTPEERNREIEEWKFSQDACCLLDPVDFLTNPSVDDSVSLKECSIISASCSLPLNDSFSMSIEDLGDVSVTVSDGIGTQKSSLRETPADLPSAQLSQPDSDSVITNC</sequence>
<evidence type="ECO:0000256" key="4">
    <source>
        <dbReference type="ARBA" id="ARBA00022692"/>
    </source>
</evidence>
<feature type="binding site" evidence="16">
    <location>
        <position position="870"/>
    </location>
    <ligand>
        <name>ATP</name>
        <dbReference type="ChEBI" id="CHEBI:30616"/>
    </ligand>
</feature>
<feature type="binding site" evidence="16">
    <location>
        <position position="791"/>
    </location>
    <ligand>
        <name>ATP</name>
        <dbReference type="ChEBI" id="CHEBI:30616"/>
    </ligand>
</feature>
<dbReference type="PRINTS" id="PR00119">
    <property type="entry name" value="CATATPASE"/>
</dbReference>
<feature type="binding site" evidence="16">
    <location>
        <position position="728"/>
    </location>
    <ligand>
        <name>ATP</name>
        <dbReference type="ChEBI" id="CHEBI:30616"/>
    </ligand>
</feature>
<evidence type="ECO:0000256" key="14">
    <source>
        <dbReference type="ARBA" id="ARBA00050913"/>
    </source>
</evidence>
<dbReference type="GO" id="GO:1990531">
    <property type="term" value="C:phospholipid-translocating ATPase complex"/>
    <property type="evidence" value="ECO:0007669"/>
    <property type="project" value="UniProtKB-ARBA"/>
</dbReference>
<dbReference type="Ensembl" id="ENSECRT00000003671.1">
    <property type="protein sequence ID" value="ENSECRP00000003611.1"/>
    <property type="gene ID" value="ENSECRG00000002470.1"/>
</dbReference>
<feature type="binding site" evidence="16">
    <location>
        <position position="868"/>
    </location>
    <ligand>
        <name>ATP</name>
        <dbReference type="ChEBI" id="CHEBI:30616"/>
    </ligand>
</feature>
<dbReference type="Gene3D" id="3.40.1110.10">
    <property type="entry name" value="Calcium-transporting ATPase, cytoplasmic domain N"/>
    <property type="match status" value="1"/>
</dbReference>
<keyword evidence="23" id="KW-1185">Reference proteome</keyword>
<evidence type="ECO:0000313" key="22">
    <source>
        <dbReference type="Ensembl" id="ENSECRP00000003611.1"/>
    </source>
</evidence>
<feature type="binding site" evidence="16">
    <location>
        <position position="398"/>
    </location>
    <ligand>
        <name>ATP</name>
        <dbReference type="ChEBI" id="CHEBI:30616"/>
    </ligand>
</feature>
<feature type="region of interest" description="Disordered" evidence="19">
    <location>
        <begin position="1327"/>
        <end position="1355"/>
    </location>
</feature>
<dbReference type="GO" id="GO:0045332">
    <property type="term" value="P:phospholipid translocation"/>
    <property type="evidence" value="ECO:0007669"/>
    <property type="project" value="TreeGrafter"/>
</dbReference>
<comment type="catalytic activity">
    <reaction evidence="13 18">
        <text>ATP + H2O + phospholipidSide 1 = ADP + phosphate + phospholipidSide 2.</text>
        <dbReference type="EC" id="7.6.2.1"/>
    </reaction>
</comment>
<dbReference type="InterPro" id="IPR008250">
    <property type="entry name" value="ATPase_P-typ_transduc_dom_A_sf"/>
</dbReference>
<name>A0A8C4RLT1_ERPCA</name>
<evidence type="ECO:0000256" key="16">
    <source>
        <dbReference type="PIRSR" id="PIRSR606539-2"/>
    </source>
</evidence>
<evidence type="ECO:0000256" key="19">
    <source>
        <dbReference type="SAM" id="MobiDB-lite"/>
    </source>
</evidence>
<dbReference type="InterPro" id="IPR044492">
    <property type="entry name" value="P_typ_ATPase_HD_dom"/>
</dbReference>
<keyword evidence="7" id="KW-0256">Endoplasmic reticulum</keyword>
<evidence type="ECO:0000259" key="20">
    <source>
        <dbReference type="Pfam" id="PF16209"/>
    </source>
</evidence>
<feature type="transmembrane region" description="Helical" evidence="18">
    <location>
        <begin position="1156"/>
        <end position="1189"/>
    </location>
</feature>
<dbReference type="GO" id="GO:0000287">
    <property type="term" value="F:magnesium ion binding"/>
    <property type="evidence" value="ECO:0007669"/>
    <property type="project" value="UniProtKB-UniRule"/>
</dbReference>
<feature type="binding site" evidence="17">
    <location>
        <position position="398"/>
    </location>
    <ligand>
        <name>Mg(2+)</name>
        <dbReference type="ChEBI" id="CHEBI:18420"/>
    </ligand>
</feature>
<reference evidence="22" key="3">
    <citation type="submission" date="2025-09" db="UniProtKB">
        <authorList>
            <consortium name="Ensembl"/>
        </authorList>
    </citation>
    <scope>IDENTIFICATION</scope>
</reference>
<keyword evidence="5 17" id="KW-0479">Metal-binding</keyword>
<evidence type="ECO:0000256" key="8">
    <source>
        <dbReference type="ARBA" id="ARBA00022840"/>
    </source>
</evidence>
<evidence type="ECO:0000256" key="15">
    <source>
        <dbReference type="PIRSR" id="PIRSR606539-1"/>
    </source>
</evidence>
<dbReference type="SFLD" id="SFLDF00027">
    <property type="entry name" value="p-type_atpase"/>
    <property type="match status" value="1"/>
</dbReference>
<keyword evidence="6 16" id="KW-0547">Nucleotide-binding</keyword>
<feature type="compositionally biased region" description="Basic and acidic residues" evidence="19">
    <location>
        <begin position="632"/>
        <end position="643"/>
    </location>
</feature>
<comment type="catalytic activity">
    <reaction evidence="14">
        <text>a beta-D-glucosyl-(1&lt;-&gt;1')-N-acylsphing-4-enine(out) + ATP + H2O = a beta-D-glucosyl-(1&lt;-&gt;1')-N-acylsphing-4-enine(in) + ADP + phosphate + H(+)</text>
        <dbReference type="Rhea" id="RHEA:66036"/>
        <dbReference type="ChEBI" id="CHEBI:15377"/>
        <dbReference type="ChEBI" id="CHEBI:15378"/>
        <dbReference type="ChEBI" id="CHEBI:22801"/>
        <dbReference type="ChEBI" id="CHEBI:30616"/>
        <dbReference type="ChEBI" id="CHEBI:43474"/>
        <dbReference type="ChEBI" id="CHEBI:456216"/>
    </reaction>
    <physiologicalReaction direction="left-to-right" evidence="14">
        <dbReference type="Rhea" id="RHEA:66037"/>
    </physiologicalReaction>
</comment>
<dbReference type="GO" id="GO:0005886">
    <property type="term" value="C:plasma membrane"/>
    <property type="evidence" value="ECO:0007669"/>
    <property type="project" value="TreeGrafter"/>
</dbReference>
<feature type="transmembrane region" description="Helical" evidence="18">
    <location>
        <begin position="1078"/>
        <end position="1099"/>
    </location>
</feature>
<feature type="domain" description="P-type ATPase C-terminal" evidence="21">
    <location>
        <begin position="1015"/>
        <end position="1155"/>
    </location>
</feature>
<comment type="subcellular location">
    <subcellularLocation>
        <location evidence="2">Endoplasmic reticulum membrane</location>
        <topology evidence="2">Multi-pass membrane protein</topology>
    </subcellularLocation>
    <subcellularLocation>
        <location evidence="18">Membrane</location>
        <topology evidence="18">Multi-pass membrane protein</topology>
    </subcellularLocation>
</comment>
<evidence type="ECO:0000256" key="18">
    <source>
        <dbReference type="RuleBase" id="RU362033"/>
    </source>
</evidence>
<reference evidence="22" key="1">
    <citation type="submission" date="2021-06" db="EMBL/GenBank/DDBJ databases">
        <authorList>
            <consortium name="Wellcome Sanger Institute Data Sharing"/>
        </authorList>
    </citation>
    <scope>NUCLEOTIDE SEQUENCE [LARGE SCALE GENOMIC DNA]</scope>
</reference>
<evidence type="ECO:0000256" key="11">
    <source>
        <dbReference type="ARBA" id="ARBA00022989"/>
    </source>
</evidence>
<dbReference type="SFLD" id="SFLDG00002">
    <property type="entry name" value="C1.7:_P-type_atpase_like"/>
    <property type="match status" value="1"/>
</dbReference>
<dbReference type="Pfam" id="PF16212">
    <property type="entry name" value="PhoLip_ATPase_C"/>
    <property type="match status" value="2"/>
</dbReference>
<evidence type="ECO:0000313" key="23">
    <source>
        <dbReference type="Proteomes" id="UP000694620"/>
    </source>
</evidence>
<keyword evidence="9 17" id="KW-0460">Magnesium</keyword>
<dbReference type="SUPFAM" id="SSF56784">
    <property type="entry name" value="HAD-like"/>
    <property type="match status" value="1"/>
</dbReference>
<dbReference type="GO" id="GO:0005789">
    <property type="term" value="C:endoplasmic reticulum membrane"/>
    <property type="evidence" value="ECO:0007669"/>
    <property type="project" value="UniProtKB-SubCell"/>
</dbReference>
<dbReference type="GeneTree" id="ENSGT00940000156728"/>
<dbReference type="Pfam" id="PF16209">
    <property type="entry name" value="PhoLip_ATPase_N"/>
    <property type="match status" value="1"/>
</dbReference>
<dbReference type="FunFam" id="3.40.50.1000:FF:000001">
    <property type="entry name" value="Phospholipid-transporting ATPase IC"/>
    <property type="match status" value="1"/>
</dbReference>
<evidence type="ECO:0000256" key="10">
    <source>
        <dbReference type="ARBA" id="ARBA00022967"/>
    </source>
</evidence>
<evidence type="ECO:0000259" key="21">
    <source>
        <dbReference type="Pfam" id="PF16212"/>
    </source>
</evidence>
<organism evidence="22 23">
    <name type="scientific">Erpetoichthys calabaricus</name>
    <name type="common">Rope fish</name>
    <name type="synonym">Calamoichthys calabaricus</name>
    <dbReference type="NCBI Taxonomy" id="27687"/>
    <lineage>
        <taxon>Eukaryota</taxon>
        <taxon>Metazoa</taxon>
        <taxon>Chordata</taxon>
        <taxon>Craniata</taxon>
        <taxon>Vertebrata</taxon>
        <taxon>Euteleostomi</taxon>
        <taxon>Actinopterygii</taxon>
        <taxon>Polypteriformes</taxon>
        <taxon>Polypteridae</taxon>
        <taxon>Erpetoichthys</taxon>
    </lineage>
</organism>
<evidence type="ECO:0000256" key="1">
    <source>
        <dbReference type="ARBA" id="ARBA00001946"/>
    </source>
</evidence>
<keyword evidence="10 18" id="KW-1278">Translocase</keyword>
<evidence type="ECO:0000256" key="9">
    <source>
        <dbReference type="ARBA" id="ARBA00022842"/>
    </source>
</evidence>
<feature type="transmembrane region" description="Helical" evidence="18">
    <location>
        <begin position="312"/>
        <end position="333"/>
    </location>
</feature>
<dbReference type="SUPFAM" id="SSF81665">
    <property type="entry name" value="Calcium ATPase, transmembrane domain M"/>
    <property type="match status" value="1"/>
</dbReference>
<dbReference type="FunFam" id="3.40.50.1000:FF:000023">
    <property type="entry name" value="Phospholipid-transporting ATPase"/>
    <property type="match status" value="1"/>
</dbReference>
<dbReference type="InterPro" id="IPR036412">
    <property type="entry name" value="HAD-like_sf"/>
</dbReference>
<dbReference type="PROSITE" id="PS00154">
    <property type="entry name" value="ATPASE_E1_E2"/>
    <property type="match status" value="1"/>
</dbReference>
<dbReference type="Proteomes" id="UP000694620">
    <property type="component" value="Chromosome 5"/>
</dbReference>
<keyword evidence="4 18" id="KW-0812">Transmembrane</keyword>
<feature type="binding site" evidence="16">
    <location>
        <position position="399"/>
    </location>
    <ligand>
        <name>ATP</name>
        <dbReference type="ChEBI" id="CHEBI:30616"/>
    </ligand>
</feature>
<dbReference type="PANTHER" id="PTHR24092">
    <property type="entry name" value="PROBABLE PHOSPHOLIPID-TRANSPORTING ATPASE"/>
    <property type="match status" value="1"/>
</dbReference>
<dbReference type="Pfam" id="PF13246">
    <property type="entry name" value="Cation_ATPase"/>
    <property type="match status" value="1"/>
</dbReference>
<dbReference type="FunFam" id="2.70.150.10:FF:000022">
    <property type="entry name" value="Phospholipid-transporting ATPase"/>
    <property type="match status" value="1"/>
</dbReference>
<dbReference type="NCBIfam" id="TIGR01652">
    <property type="entry name" value="ATPase-Plipid"/>
    <property type="match status" value="1"/>
</dbReference>
<dbReference type="Gene3D" id="2.70.150.10">
    <property type="entry name" value="Calcium-transporting ATPase, cytoplasmic transduction domain A"/>
    <property type="match status" value="1"/>
</dbReference>
<evidence type="ECO:0000256" key="17">
    <source>
        <dbReference type="PIRSR" id="PIRSR606539-3"/>
    </source>
</evidence>
<accession>A0A8C4RLT1</accession>
<evidence type="ECO:0000256" key="13">
    <source>
        <dbReference type="ARBA" id="ARBA00034036"/>
    </source>
</evidence>
<dbReference type="SUPFAM" id="SSF81660">
    <property type="entry name" value="Metal cation-transporting ATPase, ATP-binding domain N"/>
    <property type="match status" value="1"/>
</dbReference>
<dbReference type="InterPro" id="IPR023298">
    <property type="entry name" value="ATPase_P-typ_TM_dom_sf"/>
</dbReference>
<dbReference type="PANTHER" id="PTHR24092:SF84">
    <property type="entry name" value="PHOSPHOLIPID-TRANSPORTING ATPASE VD"/>
    <property type="match status" value="1"/>
</dbReference>
<feature type="binding site" evidence="17">
    <location>
        <position position="993"/>
    </location>
    <ligand>
        <name>Mg(2+)</name>
        <dbReference type="ChEBI" id="CHEBI:18420"/>
    </ligand>
</feature>
<feature type="binding site" evidence="16">
    <location>
        <position position="993"/>
    </location>
    <ligand>
        <name>ATP</name>
        <dbReference type="ChEBI" id="CHEBI:30616"/>
    </ligand>
</feature>
<proteinExistence type="inferred from homology"/>
<reference evidence="22" key="2">
    <citation type="submission" date="2025-08" db="UniProtKB">
        <authorList>
            <consortium name="Ensembl"/>
        </authorList>
    </citation>
    <scope>IDENTIFICATION</scope>
</reference>
<dbReference type="InterPro" id="IPR023299">
    <property type="entry name" value="ATPase_P-typ_cyto_dom_N"/>
</dbReference>
<feature type="domain" description="P-type ATPase C-terminal" evidence="21">
    <location>
        <begin position="1157"/>
        <end position="1238"/>
    </location>
</feature>
<dbReference type="InterPro" id="IPR023214">
    <property type="entry name" value="HAD_sf"/>
</dbReference>
<dbReference type="SUPFAM" id="SSF81653">
    <property type="entry name" value="Calcium ATPase, transduction domain A"/>
    <property type="match status" value="1"/>
</dbReference>
<feature type="transmembrane region" description="Helical" evidence="18">
    <location>
        <begin position="93"/>
        <end position="112"/>
    </location>
</feature>
<evidence type="ECO:0000256" key="3">
    <source>
        <dbReference type="ARBA" id="ARBA00008109"/>
    </source>
</evidence>
<evidence type="ECO:0000256" key="2">
    <source>
        <dbReference type="ARBA" id="ARBA00004477"/>
    </source>
</evidence>
<feature type="binding site" evidence="16">
    <location>
        <position position="400"/>
    </location>
    <ligand>
        <name>ATP</name>
        <dbReference type="ChEBI" id="CHEBI:30616"/>
    </ligand>
</feature>
<dbReference type="FunFam" id="3.40.1110.10:FF:000009">
    <property type="entry name" value="Phospholipid-transporting ATPase"/>
    <property type="match status" value="1"/>
</dbReference>
<feature type="binding site" evidence="17">
    <location>
        <position position="989"/>
    </location>
    <ligand>
        <name>Mg(2+)</name>
        <dbReference type="ChEBI" id="CHEBI:18420"/>
    </ligand>
</feature>
<evidence type="ECO:0000256" key="5">
    <source>
        <dbReference type="ARBA" id="ARBA00022723"/>
    </source>
</evidence>
<dbReference type="InterPro" id="IPR032630">
    <property type="entry name" value="P_typ_ATPase_c"/>
</dbReference>
<keyword evidence="8 16" id="KW-0067">ATP-binding</keyword>
<feature type="transmembrane region" description="Helical" evidence="18">
    <location>
        <begin position="1047"/>
        <end position="1066"/>
    </location>
</feature>
<dbReference type="InterPro" id="IPR018303">
    <property type="entry name" value="ATPase_P-typ_P_site"/>
</dbReference>
<feature type="binding site" evidence="16">
    <location>
        <position position="869"/>
    </location>
    <ligand>
        <name>ATP</name>
        <dbReference type="ChEBI" id="CHEBI:30616"/>
    </ligand>
</feature>
<feature type="binding site" evidence="16">
    <location>
        <position position="752"/>
    </location>
    <ligand>
        <name>ATP</name>
        <dbReference type="ChEBI" id="CHEBI:30616"/>
    </ligand>
</feature>
<dbReference type="Gene3D" id="3.40.50.1000">
    <property type="entry name" value="HAD superfamily/HAD-like"/>
    <property type="match status" value="1"/>
</dbReference>
<dbReference type="InterPro" id="IPR001757">
    <property type="entry name" value="P_typ_ATPase"/>
</dbReference>
<feature type="active site" description="4-aspartylphosphate intermediate" evidence="15">
    <location>
        <position position="398"/>
    </location>
</feature>
<feature type="binding site" evidence="16">
    <location>
        <position position="963"/>
    </location>
    <ligand>
        <name>ATP</name>
        <dbReference type="ChEBI" id="CHEBI:30616"/>
    </ligand>
</feature>
<feature type="transmembrane region" description="Helical" evidence="18">
    <location>
        <begin position="1209"/>
        <end position="1228"/>
    </location>
</feature>
<feature type="transmembrane region" description="Helical" evidence="18">
    <location>
        <begin position="1129"/>
        <end position="1150"/>
    </location>
</feature>
<dbReference type="GO" id="GO:0140351">
    <property type="term" value="F:glycosylceramide flippase activity"/>
    <property type="evidence" value="ECO:0007669"/>
    <property type="project" value="UniProtKB-ARBA"/>
</dbReference>
<feature type="compositionally biased region" description="Polar residues" evidence="19">
    <location>
        <begin position="1341"/>
        <end position="1355"/>
    </location>
</feature>
<feature type="binding site" evidence="16">
    <location>
        <position position="992"/>
    </location>
    <ligand>
        <name>ATP</name>
        <dbReference type="ChEBI" id="CHEBI:30616"/>
    </ligand>
</feature>
<dbReference type="GO" id="GO:0005524">
    <property type="term" value="F:ATP binding"/>
    <property type="evidence" value="ECO:0007669"/>
    <property type="project" value="UniProtKB-UniRule"/>
</dbReference>
<feature type="binding site" evidence="16">
    <location>
        <position position="686"/>
    </location>
    <ligand>
        <name>ATP</name>
        <dbReference type="ChEBI" id="CHEBI:30616"/>
    </ligand>
</feature>
<feature type="binding site" evidence="17">
    <location>
        <position position="400"/>
    </location>
    <ligand>
        <name>Mg(2+)</name>
        <dbReference type="ChEBI" id="CHEBI:18420"/>
    </ligand>
</feature>
<dbReference type="InterPro" id="IPR032631">
    <property type="entry name" value="P-type_ATPase_N"/>
</dbReference>
<gene>
    <name evidence="22" type="primary">ATP10D</name>
</gene>
<keyword evidence="11 18" id="KW-1133">Transmembrane helix</keyword>
<feature type="transmembrane region" description="Helical" evidence="18">
    <location>
        <begin position="118"/>
        <end position="134"/>
    </location>
</feature>
<evidence type="ECO:0000256" key="6">
    <source>
        <dbReference type="ARBA" id="ARBA00022741"/>
    </source>
</evidence>
<keyword evidence="12 18" id="KW-0472">Membrane</keyword>
<dbReference type="GO" id="GO:0016887">
    <property type="term" value="F:ATP hydrolysis activity"/>
    <property type="evidence" value="ECO:0007669"/>
    <property type="project" value="InterPro"/>
</dbReference>
<dbReference type="NCBIfam" id="TIGR01494">
    <property type="entry name" value="ATPase_P-type"/>
    <property type="match status" value="1"/>
</dbReference>
<evidence type="ECO:0000256" key="7">
    <source>
        <dbReference type="ARBA" id="ARBA00022824"/>
    </source>
</evidence>